<dbReference type="EMBL" id="JACBXQ010000006">
    <property type="protein sequence ID" value="MBG9987242.1"/>
    <property type="molecule type" value="Genomic_DNA"/>
</dbReference>
<dbReference type="GO" id="GO:0005840">
    <property type="term" value="C:ribosome"/>
    <property type="evidence" value="ECO:0007669"/>
    <property type="project" value="UniProtKB-KW"/>
</dbReference>
<name>A0ABS0LTF7_9LACT</name>
<evidence type="ECO:0000256" key="2">
    <source>
        <dbReference type="ARBA" id="ARBA00022980"/>
    </source>
</evidence>
<sequence>MAQKKAALACSVCGNRNYQMTPTQMGQSTRLEIKKFCKNCNQHTVHKQTK</sequence>
<dbReference type="HAMAP" id="MF_00294">
    <property type="entry name" value="Ribosomal_bL33"/>
    <property type="match status" value="1"/>
</dbReference>
<keyword evidence="2 5" id="KW-0689">Ribosomal protein</keyword>
<comment type="caution">
    <text evidence="6">The sequence shown here is derived from an EMBL/GenBank/DDBJ whole genome shotgun (WGS) entry which is preliminary data.</text>
</comment>
<accession>A0ABS0LTF7</accession>
<protein>
    <recommendedName>
        <fullName evidence="4 5">Large ribosomal subunit protein bL33</fullName>
    </recommendedName>
</protein>
<keyword evidence="7" id="KW-1185">Reference proteome</keyword>
<comment type="similarity">
    <text evidence="1 5">Belongs to the bacterial ribosomal protein bL33 family.</text>
</comment>
<dbReference type="NCBIfam" id="NF001764">
    <property type="entry name" value="PRK00504.1"/>
    <property type="match status" value="1"/>
</dbReference>
<evidence type="ECO:0000256" key="1">
    <source>
        <dbReference type="ARBA" id="ARBA00007596"/>
    </source>
</evidence>
<dbReference type="InterPro" id="IPR038584">
    <property type="entry name" value="Ribosomal_bL33_sf"/>
</dbReference>
<gene>
    <name evidence="5 6" type="primary">rpmG</name>
    <name evidence="6" type="ORF">HZY91_10230</name>
</gene>
<evidence type="ECO:0000256" key="3">
    <source>
        <dbReference type="ARBA" id="ARBA00023274"/>
    </source>
</evidence>
<evidence type="ECO:0000313" key="6">
    <source>
        <dbReference type="EMBL" id="MBG9987242.1"/>
    </source>
</evidence>
<evidence type="ECO:0000313" key="7">
    <source>
        <dbReference type="Proteomes" id="UP000721415"/>
    </source>
</evidence>
<dbReference type="RefSeq" id="WP_197116150.1">
    <property type="nucleotide sequence ID" value="NZ_JACBXQ010000006.1"/>
</dbReference>
<keyword evidence="3 5" id="KW-0687">Ribonucleoprotein</keyword>
<dbReference type="SUPFAM" id="SSF57829">
    <property type="entry name" value="Zn-binding ribosomal proteins"/>
    <property type="match status" value="1"/>
</dbReference>
<reference evidence="6 7" key="1">
    <citation type="submission" date="2020-07" db="EMBL/GenBank/DDBJ databases">
        <title>Facklamia lactis sp. nov., isolated from raw milk.</title>
        <authorList>
            <person name="Doll E.V."/>
            <person name="Huptas C."/>
            <person name="Staib L."/>
            <person name="Wenning M."/>
            <person name="Scherer S."/>
        </authorList>
    </citation>
    <scope>NUCLEOTIDE SEQUENCE [LARGE SCALE GENOMIC DNA]</scope>
    <source>
        <strain evidence="6 7">DSM 111018</strain>
    </source>
</reference>
<dbReference type="Pfam" id="PF00471">
    <property type="entry name" value="Ribosomal_L33"/>
    <property type="match status" value="1"/>
</dbReference>
<dbReference type="InterPro" id="IPR001705">
    <property type="entry name" value="Ribosomal_bL33"/>
</dbReference>
<organism evidence="6 7">
    <name type="scientific">Facklamia lactis</name>
    <dbReference type="NCBI Taxonomy" id="2749967"/>
    <lineage>
        <taxon>Bacteria</taxon>
        <taxon>Bacillati</taxon>
        <taxon>Bacillota</taxon>
        <taxon>Bacilli</taxon>
        <taxon>Lactobacillales</taxon>
        <taxon>Aerococcaceae</taxon>
        <taxon>Facklamia</taxon>
    </lineage>
</organism>
<dbReference type="InterPro" id="IPR011332">
    <property type="entry name" value="Ribosomal_zn-bd"/>
</dbReference>
<dbReference type="NCBIfam" id="TIGR01023">
    <property type="entry name" value="rpmG_bact"/>
    <property type="match status" value="1"/>
</dbReference>
<evidence type="ECO:0000256" key="5">
    <source>
        <dbReference type="HAMAP-Rule" id="MF_00294"/>
    </source>
</evidence>
<dbReference type="Proteomes" id="UP000721415">
    <property type="component" value="Unassembled WGS sequence"/>
</dbReference>
<proteinExistence type="inferred from homology"/>
<dbReference type="Gene3D" id="2.20.28.120">
    <property type="entry name" value="Ribosomal protein L33"/>
    <property type="match status" value="1"/>
</dbReference>
<evidence type="ECO:0000256" key="4">
    <source>
        <dbReference type="ARBA" id="ARBA00035176"/>
    </source>
</evidence>